<evidence type="ECO:0000259" key="1">
    <source>
        <dbReference type="PROSITE" id="PS50995"/>
    </source>
</evidence>
<proteinExistence type="predicted"/>
<comment type="caution">
    <text evidence="2">The sequence shown here is derived from an EMBL/GenBank/DDBJ whole genome shotgun (WGS) entry which is preliminary data.</text>
</comment>
<dbReference type="SMART" id="SM00347">
    <property type="entry name" value="HTH_MARR"/>
    <property type="match status" value="1"/>
</dbReference>
<dbReference type="Gene3D" id="1.10.287.100">
    <property type="match status" value="1"/>
</dbReference>
<dbReference type="RefSeq" id="WP_345443137.1">
    <property type="nucleotide sequence ID" value="NZ_BAABHK010000028.1"/>
</dbReference>
<dbReference type="InterPro" id="IPR052526">
    <property type="entry name" value="HTH-type_Bedaq_tolerance"/>
</dbReference>
<dbReference type="InterPro" id="IPR036390">
    <property type="entry name" value="WH_DNA-bd_sf"/>
</dbReference>
<evidence type="ECO:0000313" key="2">
    <source>
        <dbReference type="EMBL" id="GAA4639637.1"/>
    </source>
</evidence>
<gene>
    <name evidence="2" type="ORF">GCM10023196_102030</name>
</gene>
<accession>A0ABP8UWB8</accession>
<dbReference type="Proteomes" id="UP001501442">
    <property type="component" value="Unassembled WGS sequence"/>
</dbReference>
<evidence type="ECO:0000313" key="3">
    <source>
        <dbReference type="Proteomes" id="UP001501442"/>
    </source>
</evidence>
<reference evidence="3" key="1">
    <citation type="journal article" date="2019" name="Int. J. Syst. Evol. Microbiol.">
        <title>The Global Catalogue of Microorganisms (GCM) 10K type strain sequencing project: providing services to taxonomists for standard genome sequencing and annotation.</title>
        <authorList>
            <consortium name="The Broad Institute Genomics Platform"/>
            <consortium name="The Broad Institute Genome Sequencing Center for Infectious Disease"/>
            <person name="Wu L."/>
            <person name="Ma J."/>
        </authorList>
    </citation>
    <scope>NUCLEOTIDE SEQUENCE [LARGE SCALE GENOMIC DNA]</scope>
    <source>
        <strain evidence="3">JCM 17939</strain>
    </source>
</reference>
<keyword evidence="3" id="KW-1185">Reference proteome</keyword>
<dbReference type="PANTHER" id="PTHR39515:SF2">
    <property type="entry name" value="HTH-TYPE TRANSCRIPTIONAL REGULATOR RV0880"/>
    <property type="match status" value="1"/>
</dbReference>
<sequence>MDKITTEVSESAVRAAHEVRVVVGRLRRRFRETYDTEGLTPSQTSVLSRLDKEGPASASALAAAERVRPQSMAATLSVLEERGLIQRRPDPHDGRRQLVSVNEAGHAFLEDKRRAGEEWLARALQERYTEEERRTVIEALALLDRLTRS</sequence>
<dbReference type="PANTHER" id="PTHR39515">
    <property type="entry name" value="CONSERVED PROTEIN"/>
    <property type="match status" value="1"/>
</dbReference>
<dbReference type="Pfam" id="PF01047">
    <property type="entry name" value="MarR"/>
    <property type="match status" value="1"/>
</dbReference>
<organism evidence="2 3">
    <name type="scientific">Actinoallomurus vinaceus</name>
    <dbReference type="NCBI Taxonomy" id="1080074"/>
    <lineage>
        <taxon>Bacteria</taxon>
        <taxon>Bacillati</taxon>
        <taxon>Actinomycetota</taxon>
        <taxon>Actinomycetes</taxon>
        <taxon>Streptosporangiales</taxon>
        <taxon>Thermomonosporaceae</taxon>
        <taxon>Actinoallomurus</taxon>
    </lineage>
</organism>
<dbReference type="SUPFAM" id="SSF46785">
    <property type="entry name" value="Winged helix' DNA-binding domain"/>
    <property type="match status" value="1"/>
</dbReference>
<name>A0ABP8UWB8_9ACTN</name>
<dbReference type="InterPro" id="IPR000835">
    <property type="entry name" value="HTH_MarR-typ"/>
</dbReference>
<dbReference type="EMBL" id="BAABHK010000028">
    <property type="protein sequence ID" value="GAA4639637.1"/>
    <property type="molecule type" value="Genomic_DNA"/>
</dbReference>
<feature type="domain" description="HTH marR-type" evidence="1">
    <location>
        <begin position="5"/>
        <end position="148"/>
    </location>
</feature>
<protein>
    <submittedName>
        <fullName evidence="2">MarR family transcriptional regulator</fullName>
    </submittedName>
</protein>
<dbReference type="InterPro" id="IPR036388">
    <property type="entry name" value="WH-like_DNA-bd_sf"/>
</dbReference>
<dbReference type="PROSITE" id="PS50995">
    <property type="entry name" value="HTH_MARR_2"/>
    <property type="match status" value="1"/>
</dbReference>
<dbReference type="Gene3D" id="1.10.10.10">
    <property type="entry name" value="Winged helix-like DNA-binding domain superfamily/Winged helix DNA-binding domain"/>
    <property type="match status" value="1"/>
</dbReference>